<dbReference type="Pfam" id="PF25106">
    <property type="entry name" value="VWA_4"/>
    <property type="match status" value="1"/>
</dbReference>
<evidence type="ECO:0000256" key="1">
    <source>
        <dbReference type="ARBA" id="ARBA00004613"/>
    </source>
</evidence>
<dbReference type="RefSeq" id="WP_109661764.1">
    <property type="nucleotide sequence ID" value="NZ_QGEG01000002.1"/>
</dbReference>
<gene>
    <name evidence="5" type="ORF">DKG77_07355</name>
</gene>
<dbReference type="InterPro" id="IPR002035">
    <property type="entry name" value="VWF_A"/>
</dbReference>
<evidence type="ECO:0000259" key="4">
    <source>
        <dbReference type="PROSITE" id="PS50234"/>
    </source>
</evidence>
<dbReference type="Gene3D" id="3.40.50.410">
    <property type="entry name" value="von Willebrand factor, type A domain"/>
    <property type="match status" value="1"/>
</dbReference>
<dbReference type="SUPFAM" id="SSF53300">
    <property type="entry name" value="vWA-like"/>
    <property type="match status" value="1"/>
</dbReference>
<organism evidence="5 6">
    <name type="scientific">Flagellimonas aquimarina</name>
    <dbReference type="NCBI Taxonomy" id="2201895"/>
    <lineage>
        <taxon>Bacteria</taxon>
        <taxon>Pseudomonadati</taxon>
        <taxon>Bacteroidota</taxon>
        <taxon>Flavobacteriia</taxon>
        <taxon>Flavobacteriales</taxon>
        <taxon>Flavobacteriaceae</taxon>
        <taxon>Flagellimonas</taxon>
    </lineage>
</organism>
<proteinExistence type="predicted"/>
<dbReference type="AlphaFoldDB" id="A0A316KWZ7"/>
<sequence length="310" mass="34049">MDKNIIKVAMFLLCIALPLSCTKDEPLVLLQPDALVASTDFALKVELTWNAVSKAEGYNIYRADFNFALEDVVFSLIDKVKSIEAFTDLTVNSNSQYYYKIEAFNGDVISETSTEVIGQTRVISASEAFDVLAEFTGGTVYNANNAQEVPGAIIDIINDNAVTNTDLVFLIDNTSSMSDDIAQVKNSINNIIDQLPAGVRLGMAVYNDANSTTEWYNSIDLNTNYDHAIAFLNNIRVFGGGDAPESVYDGIFLTLNQMSWASESQRITIVIGDAPPLEGSRTVYSLKDVVDEANRLEIDVNLYPILIADF</sequence>
<dbReference type="Proteomes" id="UP000245762">
    <property type="component" value="Unassembled WGS sequence"/>
</dbReference>
<reference evidence="5 6" key="1">
    <citation type="submission" date="2018-05" db="EMBL/GenBank/DDBJ databases">
        <title>Complete genome sequence of Flagellimonas aquimarina ECD12 isolated from seaweed Ecklonia cava.</title>
        <authorList>
            <person name="Choi S."/>
            <person name="Seong C."/>
        </authorList>
    </citation>
    <scope>NUCLEOTIDE SEQUENCE [LARGE SCALE GENOMIC DNA]</scope>
    <source>
        <strain evidence="5 6">ECD12</strain>
    </source>
</reference>
<keyword evidence="6" id="KW-1185">Reference proteome</keyword>
<dbReference type="OrthoDB" id="9805121at2"/>
<dbReference type="CDD" id="cd00198">
    <property type="entry name" value="vWFA"/>
    <property type="match status" value="1"/>
</dbReference>
<comment type="subcellular location">
    <subcellularLocation>
        <location evidence="1">Secreted</location>
    </subcellularLocation>
</comment>
<accession>A0A316KWZ7</accession>
<name>A0A316KWZ7_9FLAO</name>
<dbReference type="InterPro" id="IPR036465">
    <property type="entry name" value="vWFA_dom_sf"/>
</dbReference>
<evidence type="ECO:0000313" key="6">
    <source>
        <dbReference type="Proteomes" id="UP000245762"/>
    </source>
</evidence>
<dbReference type="PANTHER" id="PTHR47763">
    <property type="entry name" value="ALPHA-PROTEIN KINASE VWKA"/>
    <property type="match status" value="1"/>
</dbReference>
<dbReference type="Gene3D" id="2.60.40.10">
    <property type="entry name" value="Immunoglobulins"/>
    <property type="match status" value="1"/>
</dbReference>
<comment type="caution">
    <text evidence="5">The sequence shown here is derived from an EMBL/GenBank/DDBJ whole genome shotgun (WGS) entry which is preliminary data.</text>
</comment>
<dbReference type="InterPro" id="IPR013783">
    <property type="entry name" value="Ig-like_fold"/>
</dbReference>
<dbReference type="InterPro" id="IPR052969">
    <property type="entry name" value="Thr-specific_kinase-like"/>
</dbReference>
<dbReference type="PROSITE" id="PS50234">
    <property type="entry name" value="VWFA"/>
    <property type="match status" value="1"/>
</dbReference>
<keyword evidence="2" id="KW-0964">Secreted</keyword>
<dbReference type="InterPro" id="IPR056861">
    <property type="entry name" value="HMCN1-like_VWA"/>
</dbReference>
<feature type="domain" description="VWFA" evidence="4">
    <location>
        <begin position="166"/>
        <end position="310"/>
    </location>
</feature>
<evidence type="ECO:0000256" key="2">
    <source>
        <dbReference type="ARBA" id="ARBA00022525"/>
    </source>
</evidence>
<evidence type="ECO:0000313" key="5">
    <source>
        <dbReference type="EMBL" id="PWL38101.1"/>
    </source>
</evidence>
<protein>
    <recommendedName>
        <fullName evidence="4">VWFA domain-containing protein</fullName>
    </recommendedName>
</protein>
<dbReference type="EMBL" id="QGEG01000002">
    <property type="protein sequence ID" value="PWL38101.1"/>
    <property type="molecule type" value="Genomic_DNA"/>
</dbReference>
<keyword evidence="3" id="KW-0732">Signal</keyword>
<evidence type="ECO:0000256" key="3">
    <source>
        <dbReference type="ARBA" id="ARBA00022729"/>
    </source>
</evidence>